<proteinExistence type="predicted"/>
<evidence type="ECO:0000313" key="1">
    <source>
        <dbReference type="EMBL" id="OGG01100.1"/>
    </source>
</evidence>
<accession>A0A1F5YLN7</accession>
<evidence type="ECO:0000313" key="2">
    <source>
        <dbReference type="Proteomes" id="UP000179129"/>
    </source>
</evidence>
<dbReference type="EMBL" id="MFIX01000224">
    <property type="protein sequence ID" value="OGG01100.1"/>
    <property type="molecule type" value="Genomic_DNA"/>
</dbReference>
<dbReference type="AlphaFoldDB" id="A0A1F5YLN7"/>
<gene>
    <name evidence="1" type="ORF">A3F83_13875</name>
</gene>
<organism evidence="1 2">
    <name type="scientific">Candidatus Glassbacteria bacterium RIFCSPLOWO2_12_FULL_58_11</name>
    <dbReference type="NCBI Taxonomy" id="1817867"/>
    <lineage>
        <taxon>Bacteria</taxon>
        <taxon>Candidatus Glassiibacteriota</taxon>
    </lineage>
</organism>
<name>A0A1F5YLN7_9BACT</name>
<dbReference type="Proteomes" id="UP000179129">
    <property type="component" value="Unassembled WGS sequence"/>
</dbReference>
<reference evidence="1 2" key="1">
    <citation type="journal article" date="2016" name="Nat. Commun.">
        <title>Thousands of microbial genomes shed light on interconnected biogeochemical processes in an aquifer system.</title>
        <authorList>
            <person name="Anantharaman K."/>
            <person name="Brown C.T."/>
            <person name="Hug L.A."/>
            <person name="Sharon I."/>
            <person name="Castelle C.J."/>
            <person name="Probst A.J."/>
            <person name="Thomas B.C."/>
            <person name="Singh A."/>
            <person name="Wilkins M.J."/>
            <person name="Karaoz U."/>
            <person name="Brodie E.L."/>
            <person name="Williams K.H."/>
            <person name="Hubbard S.S."/>
            <person name="Banfield J.F."/>
        </authorList>
    </citation>
    <scope>NUCLEOTIDE SEQUENCE [LARGE SCALE GENOMIC DNA]</scope>
</reference>
<comment type="caution">
    <text evidence="1">The sequence shown here is derived from an EMBL/GenBank/DDBJ whole genome shotgun (WGS) entry which is preliminary data.</text>
</comment>
<protein>
    <submittedName>
        <fullName evidence="1">Uncharacterized protein</fullName>
    </submittedName>
</protein>
<sequence length="272" mass="30436">MIVNGPRMGNTIRAGLTLENPGGGRLFCLLADGGMLSLGPGEKLEIPVPGKLRPDFFLASKKSLGRFRKDTQRLEIALYRKYGGLALPDTVEGELIYPVGACLLESPEAFKWQRLGSGAARFQLLPRNGNAPLLSVETGDSLLGRSRFENLLKSGRKYHWRVQQEGQRFESWFSLLDERKLPVLSDRLQALATAELADSLLGDNEFGWLVVRVAALCELSLYYEARAAIREESGQAEDESGELRELLVQVRRLQRYGYLIGKPWVQNHGLHR</sequence>